<keyword evidence="2" id="KW-0378">Hydrolase</keyword>
<gene>
    <name evidence="5" type="ORF">NS220_08140</name>
</gene>
<dbReference type="InterPro" id="IPR020583">
    <property type="entry name" value="Inositol_monoP_metal-BS"/>
</dbReference>
<keyword evidence="3 4" id="KW-0460">Magnesium</keyword>
<dbReference type="GO" id="GO:0046872">
    <property type="term" value="F:metal ion binding"/>
    <property type="evidence" value="ECO:0007669"/>
    <property type="project" value="UniProtKB-KW"/>
</dbReference>
<sequence length="278" mass="29231">MTTPLPDAPNALCRLAVAAARAAAPALLEAFRSDMSVSFKRDAHDVVTVHDKNAEHVISAELQRGAPGSEILGEETGSSGDARLRWIIDPIDGTANFARGLAYWCISIAAELDGEVVAGVILDPVADNLFAAGEGPATLNGGPLRSVSARDDRATLLTSFPGSHDVDLLGEEAFALLAQITRDYQHHHSTGSGALNLAHVAAGWSDATMGFDTNPWDVAAGAHILRRAGGAFAGFRAGEAERRPQASADYVAWGAGGDHRALRERVQALSAPWGRVER</sequence>
<comment type="caution">
    <text evidence="5">The sequence shown here is derived from an EMBL/GenBank/DDBJ whole genome shotgun (WGS) entry which is preliminary data.</text>
</comment>
<accession>A0A147EXM6</accession>
<dbReference type="GO" id="GO:0006020">
    <property type="term" value="P:inositol metabolic process"/>
    <property type="evidence" value="ECO:0007669"/>
    <property type="project" value="TreeGrafter"/>
</dbReference>
<dbReference type="Gene3D" id="3.30.540.10">
    <property type="entry name" value="Fructose-1,6-Bisphosphatase, subunit A, domain 1"/>
    <property type="match status" value="1"/>
</dbReference>
<comment type="cofactor">
    <cofactor evidence="4">
        <name>Mg(2+)</name>
        <dbReference type="ChEBI" id="CHEBI:18420"/>
    </cofactor>
</comment>
<evidence type="ECO:0000256" key="1">
    <source>
        <dbReference type="ARBA" id="ARBA00022723"/>
    </source>
</evidence>
<dbReference type="RefSeq" id="WP_058623569.1">
    <property type="nucleotide sequence ID" value="NZ_LDRT01000048.1"/>
</dbReference>
<feature type="binding site" evidence="4">
    <location>
        <position position="217"/>
    </location>
    <ligand>
        <name>Mg(2+)</name>
        <dbReference type="ChEBI" id="CHEBI:18420"/>
        <label>1</label>
        <note>catalytic</note>
    </ligand>
</feature>
<dbReference type="PATRIC" id="fig|2033.6.peg.2635"/>
<feature type="binding site" evidence="4">
    <location>
        <position position="92"/>
    </location>
    <ligand>
        <name>Mg(2+)</name>
        <dbReference type="ChEBI" id="CHEBI:18420"/>
        <label>1</label>
        <note>catalytic</note>
    </ligand>
</feature>
<evidence type="ECO:0000256" key="3">
    <source>
        <dbReference type="ARBA" id="ARBA00022842"/>
    </source>
</evidence>
<dbReference type="Pfam" id="PF00459">
    <property type="entry name" value="Inositol_P"/>
    <property type="match status" value="1"/>
</dbReference>
<dbReference type="PRINTS" id="PR00377">
    <property type="entry name" value="IMPHPHTASES"/>
</dbReference>
<dbReference type="SUPFAM" id="SSF56655">
    <property type="entry name" value="Carbohydrate phosphatase"/>
    <property type="match status" value="1"/>
</dbReference>
<dbReference type="InterPro" id="IPR000760">
    <property type="entry name" value="Inositol_monophosphatase-like"/>
</dbReference>
<evidence type="ECO:0000256" key="2">
    <source>
        <dbReference type="ARBA" id="ARBA00022801"/>
    </source>
</evidence>
<proteinExistence type="predicted"/>
<reference evidence="5 6" key="1">
    <citation type="journal article" date="2016" name="Front. Microbiol.">
        <title>Genomic Resource of Rice Seed Associated Bacteria.</title>
        <authorList>
            <person name="Midha S."/>
            <person name="Bansal K."/>
            <person name="Sharma S."/>
            <person name="Kumar N."/>
            <person name="Patil P.P."/>
            <person name="Chaudhry V."/>
            <person name="Patil P.B."/>
        </authorList>
    </citation>
    <scope>NUCLEOTIDE SEQUENCE [LARGE SCALE GENOMIC DNA]</scope>
    <source>
        <strain evidence="5 6">NS220</strain>
    </source>
</reference>
<feature type="binding site" evidence="4">
    <location>
        <position position="91"/>
    </location>
    <ligand>
        <name>Mg(2+)</name>
        <dbReference type="ChEBI" id="CHEBI:18420"/>
        <label>1</label>
        <note>catalytic</note>
    </ligand>
</feature>
<feature type="binding site" evidence="4">
    <location>
        <position position="89"/>
    </location>
    <ligand>
        <name>Mg(2+)</name>
        <dbReference type="ChEBI" id="CHEBI:18420"/>
        <label>1</label>
        <note>catalytic</note>
    </ligand>
</feature>
<dbReference type="OrthoDB" id="9772456at2"/>
<evidence type="ECO:0000256" key="4">
    <source>
        <dbReference type="PIRSR" id="PIRSR600760-2"/>
    </source>
</evidence>
<feature type="binding site" evidence="4">
    <location>
        <position position="74"/>
    </location>
    <ligand>
        <name>Mg(2+)</name>
        <dbReference type="ChEBI" id="CHEBI:18420"/>
        <label>1</label>
        <note>catalytic</note>
    </ligand>
</feature>
<dbReference type="Gene3D" id="3.40.190.80">
    <property type="match status" value="1"/>
</dbReference>
<dbReference type="GO" id="GO:0008934">
    <property type="term" value="F:inositol monophosphate 1-phosphatase activity"/>
    <property type="evidence" value="ECO:0007669"/>
    <property type="project" value="TreeGrafter"/>
</dbReference>
<dbReference type="Proteomes" id="UP000075025">
    <property type="component" value="Unassembled WGS sequence"/>
</dbReference>
<keyword evidence="1 4" id="KW-0479">Metal-binding</keyword>
<name>A0A147EXM6_MICTE</name>
<evidence type="ECO:0000313" key="5">
    <source>
        <dbReference type="EMBL" id="KTR94748.1"/>
    </source>
</evidence>
<evidence type="ECO:0000313" key="6">
    <source>
        <dbReference type="Proteomes" id="UP000075025"/>
    </source>
</evidence>
<dbReference type="GO" id="GO:0007165">
    <property type="term" value="P:signal transduction"/>
    <property type="evidence" value="ECO:0007669"/>
    <property type="project" value="TreeGrafter"/>
</dbReference>
<dbReference type="AlphaFoldDB" id="A0A147EXM6"/>
<protein>
    <submittedName>
        <fullName evidence="5">Fructose 1,6-bisphosphatase</fullName>
    </submittedName>
</protein>
<dbReference type="PANTHER" id="PTHR20854">
    <property type="entry name" value="INOSITOL MONOPHOSPHATASE"/>
    <property type="match status" value="1"/>
</dbReference>
<organism evidence="5 6">
    <name type="scientific">Microbacterium testaceum</name>
    <name type="common">Aureobacterium testaceum</name>
    <name type="synonym">Brevibacterium testaceum</name>
    <dbReference type="NCBI Taxonomy" id="2033"/>
    <lineage>
        <taxon>Bacteria</taxon>
        <taxon>Bacillati</taxon>
        <taxon>Actinomycetota</taxon>
        <taxon>Actinomycetes</taxon>
        <taxon>Micrococcales</taxon>
        <taxon>Microbacteriaceae</taxon>
        <taxon>Microbacterium</taxon>
    </lineage>
</organism>
<dbReference type="PANTHER" id="PTHR20854:SF4">
    <property type="entry name" value="INOSITOL-1-MONOPHOSPHATASE-RELATED"/>
    <property type="match status" value="1"/>
</dbReference>
<dbReference type="PROSITE" id="PS00629">
    <property type="entry name" value="IMP_1"/>
    <property type="match status" value="1"/>
</dbReference>
<dbReference type="EMBL" id="LDRT01000048">
    <property type="protein sequence ID" value="KTR94748.1"/>
    <property type="molecule type" value="Genomic_DNA"/>
</dbReference>